<feature type="non-terminal residue" evidence="1">
    <location>
        <position position="41"/>
    </location>
</feature>
<gene>
    <name evidence="1" type="ORF">METZ01_LOCUS254164</name>
</gene>
<name>A0A382INT9_9ZZZZ</name>
<organism evidence="1">
    <name type="scientific">marine metagenome</name>
    <dbReference type="NCBI Taxonomy" id="408172"/>
    <lineage>
        <taxon>unclassified sequences</taxon>
        <taxon>metagenomes</taxon>
        <taxon>ecological metagenomes</taxon>
    </lineage>
</organism>
<proteinExistence type="predicted"/>
<protein>
    <submittedName>
        <fullName evidence="1">Uncharacterized protein</fullName>
    </submittedName>
</protein>
<evidence type="ECO:0000313" key="1">
    <source>
        <dbReference type="EMBL" id="SVC01310.1"/>
    </source>
</evidence>
<dbReference type="AlphaFoldDB" id="A0A382INT9"/>
<dbReference type="EMBL" id="UINC01068577">
    <property type="protein sequence ID" value="SVC01310.1"/>
    <property type="molecule type" value="Genomic_DNA"/>
</dbReference>
<accession>A0A382INT9</accession>
<reference evidence="1" key="1">
    <citation type="submission" date="2018-05" db="EMBL/GenBank/DDBJ databases">
        <authorList>
            <person name="Lanie J.A."/>
            <person name="Ng W.-L."/>
            <person name="Kazmierczak K.M."/>
            <person name="Andrzejewski T.M."/>
            <person name="Davidsen T.M."/>
            <person name="Wayne K.J."/>
            <person name="Tettelin H."/>
            <person name="Glass J.I."/>
            <person name="Rusch D."/>
            <person name="Podicherti R."/>
            <person name="Tsui H.-C.T."/>
            <person name="Winkler M.E."/>
        </authorList>
    </citation>
    <scope>NUCLEOTIDE SEQUENCE</scope>
</reference>
<sequence length="41" mass="4873">MKEKIAQMIMVRIRGDFYHSENWYRNSLNKWLSEDGVGGVI</sequence>